<sequence>MAKITVKWDVNLKTKEAKDEVIKASRLGMRDTVVAIHGDTIHNARAVNFWNTGNNARSIASEVSGMGKVAGEGPQERVVDDSKVEGAVYSTSGYGGYGETGTVKMTARPYFKPALDKNIKNLPRNIKVHLK</sequence>
<organism evidence="1">
    <name type="scientific">marine sediment metagenome</name>
    <dbReference type="NCBI Taxonomy" id="412755"/>
    <lineage>
        <taxon>unclassified sequences</taxon>
        <taxon>metagenomes</taxon>
        <taxon>ecological metagenomes</taxon>
    </lineage>
</organism>
<dbReference type="EMBL" id="LAZR01052347">
    <property type="protein sequence ID" value="KKK83172.1"/>
    <property type="molecule type" value="Genomic_DNA"/>
</dbReference>
<protein>
    <recommendedName>
        <fullName evidence="2">HK97 gp10 family phage protein</fullName>
    </recommendedName>
</protein>
<gene>
    <name evidence="1" type="ORF">LCGC14_2796030</name>
</gene>
<proteinExistence type="predicted"/>
<name>A0A0F8YP57_9ZZZZ</name>
<evidence type="ECO:0000313" key="1">
    <source>
        <dbReference type="EMBL" id="KKK83172.1"/>
    </source>
</evidence>
<comment type="caution">
    <text evidence="1">The sequence shown here is derived from an EMBL/GenBank/DDBJ whole genome shotgun (WGS) entry which is preliminary data.</text>
</comment>
<reference evidence="1" key="1">
    <citation type="journal article" date="2015" name="Nature">
        <title>Complex archaea that bridge the gap between prokaryotes and eukaryotes.</title>
        <authorList>
            <person name="Spang A."/>
            <person name="Saw J.H."/>
            <person name="Jorgensen S.L."/>
            <person name="Zaremba-Niedzwiedzka K."/>
            <person name="Martijn J."/>
            <person name="Lind A.E."/>
            <person name="van Eijk R."/>
            <person name="Schleper C."/>
            <person name="Guy L."/>
            <person name="Ettema T.J."/>
        </authorList>
    </citation>
    <scope>NUCLEOTIDE SEQUENCE</scope>
</reference>
<dbReference type="AlphaFoldDB" id="A0A0F8YP57"/>
<evidence type="ECO:0008006" key="2">
    <source>
        <dbReference type="Google" id="ProtNLM"/>
    </source>
</evidence>
<accession>A0A0F8YP57</accession>